<dbReference type="CDD" id="cd07377">
    <property type="entry name" value="WHTH_GntR"/>
    <property type="match status" value="1"/>
</dbReference>
<sequence length="249" mass="27602">MSEQRLYQSVAKQIREAIESGEFPVGARLPGERELAERFNVSRVTIREAEIALEALGWISIKTGSGVYVLSRDANGAGRLPDVTAFDLTAARAVIEAEAAALAAAHIDEAGLAELDALIAVMSNPKATDAESSEADQRFHETIARISGNPVVEHCIKLIWRMRTELPKVVQVYKSVCHHDWDSRTDEHAAIVEALRSRDPQASRAAMRDHFHRLFEAMLEAEEAEALAKVRRKTQQDRDRFMATMSAQG</sequence>
<dbReference type="Pfam" id="PF00392">
    <property type="entry name" value="GntR"/>
    <property type="match status" value="1"/>
</dbReference>
<dbReference type="PANTHER" id="PTHR43537">
    <property type="entry name" value="TRANSCRIPTIONAL REGULATOR, GNTR FAMILY"/>
    <property type="match status" value="1"/>
</dbReference>
<keyword evidence="2" id="KW-0238">DNA-binding</keyword>
<dbReference type="InterPro" id="IPR036390">
    <property type="entry name" value="WH_DNA-bd_sf"/>
</dbReference>
<keyword evidence="1" id="KW-0805">Transcription regulation</keyword>
<evidence type="ECO:0000313" key="5">
    <source>
        <dbReference type="EMBL" id="MFC5343206.1"/>
    </source>
</evidence>
<proteinExistence type="predicted"/>
<dbReference type="SMART" id="SM00895">
    <property type="entry name" value="FCD"/>
    <property type="match status" value="1"/>
</dbReference>
<dbReference type="Pfam" id="PF07729">
    <property type="entry name" value="FCD"/>
    <property type="match status" value="1"/>
</dbReference>
<dbReference type="SUPFAM" id="SSF46785">
    <property type="entry name" value="Winged helix' DNA-binding domain"/>
    <property type="match status" value="1"/>
</dbReference>
<gene>
    <name evidence="5" type="ORF">ACFPIE_04720</name>
</gene>
<dbReference type="PROSITE" id="PS50949">
    <property type="entry name" value="HTH_GNTR"/>
    <property type="match status" value="1"/>
</dbReference>
<dbReference type="InterPro" id="IPR036388">
    <property type="entry name" value="WH-like_DNA-bd_sf"/>
</dbReference>
<accession>A0ABW0FPB7</accession>
<dbReference type="EMBL" id="JBHSLF010000011">
    <property type="protein sequence ID" value="MFC5343206.1"/>
    <property type="molecule type" value="Genomic_DNA"/>
</dbReference>
<dbReference type="Gene3D" id="1.20.120.530">
    <property type="entry name" value="GntR ligand-binding domain-like"/>
    <property type="match status" value="1"/>
</dbReference>
<dbReference type="RefSeq" id="WP_374038981.1">
    <property type="nucleotide sequence ID" value="NZ_CP169082.1"/>
</dbReference>
<comment type="caution">
    <text evidence="5">The sequence shown here is derived from an EMBL/GenBank/DDBJ whole genome shotgun (WGS) entry which is preliminary data.</text>
</comment>
<reference evidence="6" key="1">
    <citation type="journal article" date="2019" name="Int. J. Syst. Evol. Microbiol.">
        <title>The Global Catalogue of Microorganisms (GCM) 10K type strain sequencing project: providing services to taxonomists for standard genome sequencing and annotation.</title>
        <authorList>
            <consortium name="The Broad Institute Genomics Platform"/>
            <consortium name="The Broad Institute Genome Sequencing Center for Infectious Disease"/>
            <person name="Wu L."/>
            <person name="Ma J."/>
        </authorList>
    </citation>
    <scope>NUCLEOTIDE SEQUENCE [LARGE SCALE GENOMIC DNA]</scope>
    <source>
        <strain evidence="6">JCM 12125</strain>
    </source>
</reference>
<evidence type="ECO:0000256" key="2">
    <source>
        <dbReference type="ARBA" id="ARBA00023125"/>
    </source>
</evidence>
<keyword evidence="6" id="KW-1185">Reference proteome</keyword>
<dbReference type="InterPro" id="IPR000524">
    <property type="entry name" value="Tscrpt_reg_HTH_GntR"/>
</dbReference>
<evidence type="ECO:0000259" key="4">
    <source>
        <dbReference type="PROSITE" id="PS50949"/>
    </source>
</evidence>
<evidence type="ECO:0000313" key="6">
    <source>
        <dbReference type="Proteomes" id="UP001596152"/>
    </source>
</evidence>
<feature type="domain" description="HTH gntR-type" evidence="4">
    <location>
        <begin position="4"/>
        <end position="72"/>
    </location>
</feature>
<organism evidence="5 6">
    <name type="scientific">Brevundimonas staleyi</name>
    <dbReference type="NCBI Taxonomy" id="74326"/>
    <lineage>
        <taxon>Bacteria</taxon>
        <taxon>Pseudomonadati</taxon>
        <taxon>Pseudomonadota</taxon>
        <taxon>Alphaproteobacteria</taxon>
        <taxon>Caulobacterales</taxon>
        <taxon>Caulobacteraceae</taxon>
        <taxon>Brevundimonas</taxon>
    </lineage>
</organism>
<evidence type="ECO:0000256" key="3">
    <source>
        <dbReference type="ARBA" id="ARBA00023163"/>
    </source>
</evidence>
<dbReference type="Proteomes" id="UP001596152">
    <property type="component" value="Unassembled WGS sequence"/>
</dbReference>
<dbReference type="InterPro" id="IPR008920">
    <property type="entry name" value="TF_FadR/GntR_C"/>
</dbReference>
<dbReference type="PANTHER" id="PTHR43537:SF5">
    <property type="entry name" value="UXU OPERON TRANSCRIPTIONAL REGULATOR"/>
    <property type="match status" value="1"/>
</dbReference>
<dbReference type="PRINTS" id="PR00035">
    <property type="entry name" value="HTHGNTR"/>
</dbReference>
<evidence type="ECO:0000256" key="1">
    <source>
        <dbReference type="ARBA" id="ARBA00023015"/>
    </source>
</evidence>
<dbReference type="InterPro" id="IPR011711">
    <property type="entry name" value="GntR_C"/>
</dbReference>
<dbReference type="SUPFAM" id="SSF48008">
    <property type="entry name" value="GntR ligand-binding domain-like"/>
    <property type="match status" value="1"/>
</dbReference>
<dbReference type="SMART" id="SM00345">
    <property type="entry name" value="HTH_GNTR"/>
    <property type="match status" value="1"/>
</dbReference>
<keyword evidence="3" id="KW-0804">Transcription</keyword>
<protein>
    <submittedName>
        <fullName evidence="5">FadR/GntR family transcriptional regulator</fullName>
    </submittedName>
</protein>
<name>A0ABW0FPB7_9CAUL</name>
<dbReference type="Gene3D" id="1.10.10.10">
    <property type="entry name" value="Winged helix-like DNA-binding domain superfamily/Winged helix DNA-binding domain"/>
    <property type="match status" value="1"/>
</dbReference>